<dbReference type="Pfam" id="PF01765">
    <property type="entry name" value="RRF"/>
    <property type="match status" value="1"/>
</dbReference>
<evidence type="ECO:0000313" key="3">
    <source>
        <dbReference type="Proteomes" id="UP001230268"/>
    </source>
</evidence>
<dbReference type="Proteomes" id="UP001230268">
    <property type="component" value="Unassembled WGS sequence"/>
</dbReference>
<reference evidence="2" key="1">
    <citation type="submission" date="2023-08" db="EMBL/GenBank/DDBJ databases">
        <title>Draft sequence of the Babesia gibsoni genome.</title>
        <authorList>
            <person name="Yamagishi J.Y."/>
            <person name="Xuan X.X."/>
        </authorList>
    </citation>
    <scope>NUCLEOTIDE SEQUENCE</scope>
    <source>
        <strain evidence="2">Azabu</strain>
    </source>
</reference>
<dbReference type="EMBL" id="JAVEPI010000003">
    <property type="protein sequence ID" value="KAK1442502.1"/>
    <property type="molecule type" value="Genomic_DNA"/>
</dbReference>
<evidence type="ECO:0000259" key="1">
    <source>
        <dbReference type="Pfam" id="PF01765"/>
    </source>
</evidence>
<dbReference type="InterPro" id="IPR036191">
    <property type="entry name" value="RRF_sf"/>
</dbReference>
<dbReference type="Gene3D" id="3.30.1360.40">
    <property type="match status" value="1"/>
</dbReference>
<dbReference type="AlphaFoldDB" id="A0AAD8PDL8"/>
<accession>A0AAD8PDL8</accession>
<proteinExistence type="predicted"/>
<keyword evidence="3" id="KW-1185">Reference proteome</keyword>
<dbReference type="SUPFAM" id="SSF55194">
    <property type="entry name" value="Ribosome recycling factor, RRF"/>
    <property type="match status" value="1"/>
</dbReference>
<name>A0AAD8PDL8_BABGI</name>
<dbReference type="InterPro" id="IPR023584">
    <property type="entry name" value="Ribosome_recyc_fac_dom"/>
</dbReference>
<sequence>MPGSTPTKVRPEEVEEEEEFFDIDDYIGKIRETEGTTLSAIEQLKPVAMTLEDLEIIQVMDKDLSDLSQIVLKSPVVVHLHVFDVKNKSKIVRELTLLRDDWNVQPDVDDLIIIRMPSPNSSQVMKAVAGKAAKIQEKHHQQVQQIVAKANAMIKQVNIGNNWHRKQYDLLNNATKSANERIKAAIKRLTSV</sequence>
<feature type="domain" description="Ribosome recycling factor" evidence="1">
    <location>
        <begin position="38"/>
        <end position="187"/>
    </location>
</feature>
<dbReference type="Gene3D" id="1.10.132.20">
    <property type="entry name" value="Ribosome-recycling factor"/>
    <property type="match status" value="1"/>
</dbReference>
<organism evidence="2 3">
    <name type="scientific">Babesia gibsoni</name>
    <dbReference type="NCBI Taxonomy" id="33632"/>
    <lineage>
        <taxon>Eukaryota</taxon>
        <taxon>Sar</taxon>
        <taxon>Alveolata</taxon>
        <taxon>Apicomplexa</taxon>
        <taxon>Aconoidasida</taxon>
        <taxon>Piroplasmida</taxon>
        <taxon>Babesiidae</taxon>
        <taxon>Babesia</taxon>
    </lineage>
</organism>
<gene>
    <name evidence="2" type="ORF">BgAZ_300200</name>
</gene>
<comment type="caution">
    <text evidence="2">The sequence shown here is derived from an EMBL/GenBank/DDBJ whole genome shotgun (WGS) entry which is preliminary data.</text>
</comment>
<protein>
    <recommendedName>
        <fullName evidence="1">Ribosome recycling factor domain-containing protein</fullName>
    </recommendedName>
</protein>
<evidence type="ECO:0000313" key="2">
    <source>
        <dbReference type="EMBL" id="KAK1442502.1"/>
    </source>
</evidence>